<dbReference type="Gene3D" id="3.20.20.100">
    <property type="entry name" value="NADP-dependent oxidoreductase domain"/>
    <property type="match status" value="1"/>
</dbReference>
<name>A0ABU5EYA6_9BACT</name>
<proteinExistence type="predicted"/>
<organism evidence="3 4">
    <name type="scientific">Gemmata algarum</name>
    <dbReference type="NCBI Taxonomy" id="2975278"/>
    <lineage>
        <taxon>Bacteria</taxon>
        <taxon>Pseudomonadati</taxon>
        <taxon>Planctomycetota</taxon>
        <taxon>Planctomycetia</taxon>
        <taxon>Gemmatales</taxon>
        <taxon>Gemmataceae</taxon>
        <taxon>Gemmata</taxon>
    </lineage>
</organism>
<dbReference type="Proteomes" id="UP001272242">
    <property type="component" value="Unassembled WGS sequence"/>
</dbReference>
<reference evidence="4" key="1">
    <citation type="journal article" date="2023" name="Mar. Drugs">
        <title>Gemmata algarum, a Novel Planctomycete Isolated from an Algal Mat, Displays Antimicrobial Activity.</title>
        <authorList>
            <person name="Kumar G."/>
            <person name="Kallscheuer N."/>
            <person name="Kashif M."/>
            <person name="Ahamad S."/>
            <person name="Jagadeeshwari U."/>
            <person name="Pannikurungottu S."/>
            <person name="Haufschild T."/>
            <person name="Kabuu M."/>
            <person name="Sasikala C."/>
            <person name="Jogler C."/>
            <person name="Ramana C."/>
        </authorList>
    </citation>
    <scope>NUCLEOTIDE SEQUENCE [LARGE SCALE GENOMIC DNA]</scope>
    <source>
        <strain evidence="4">JC673</strain>
    </source>
</reference>
<evidence type="ECO:0000313" key="3">
    <source>
        <dbReference type="EMBL" id="MDY3560286.1"/>
    </source>
</evidence>
<dbReference type="EMBL" id="JAXBLV010000177">
    <property type="protein sequence ID" value="MDY3560286.1"/>
    <property type="molecule type" value="Genomic_DNA"/>
</dbReference>
<dbReference type="SUPFAM" id="SSF51430">
    <property type="entry name" value="NAD(P)-linked oxidoreductase"/>
    <property type="match status" value="1"/>
</dbReference>
<comment type="caution">
    <text evidence="3">The sequence shown here is derived from an EMBL/GenBank/DDBJ whole genome shotgun (WGS) entry which is preliminary data.</text>
</comment>
<dbReference type="CDD" id="cd19102">
    <property type="entry name" value="AKR_unchar"/>
    <property type="match status" value="1"/>
</dbReference>
<dbReference type="InterPro" id="IPR050523">
    <property type="entry name" value="AKR_Detox_Biosynth"/>
</dbReference>
<dbReference type="RefSeq" id="WP_320686882.1">
    <property type="nucleotide sequence ID" value="NZ_JAXBLV010000177.1"/>
</dbReference>
<dbReference type="PANTHER" id="PTHR43364">
    <property type="entry name" value="NADH-SPECIFIC METHYLGLYOXAL REDUCTASE-RELATED"/>
    <property type="match status" value="1"/>
</dbReference>
<protein>
    <submittedName>
        <fullName evidence="3">Aldo/keto reductase</fullName>
    </submittedName>
</protein>
<gene>
    <name evidence="3" type="ORF">R5W23_001515</name>
</gene>
<dbReference type="InterPro" id="IPR036812">
    <property type="entry name" value="NAD(P)_OxRdtase_dom_sf"/>
</dbReference>
<sequence>MQLRQLGNSDLSITPIGFGAWAIGGGGWAFAWGAQDDAESVATIREALDLGINWIDTAAVYGLGHSEEVVAKALAGVSRRPYVFTKCARVWDENRQIGKRLTADSVRAECEASLQRLKVDVIDLYQIHWPEPPEDIDEGWQTLVKLKEEGKIRWAGVSNFSAEQMAQVSKFGPITSLQPPYSMIRPEVEASVLPYCRAHNIGVIAYSPMASGLLTGAMTRERVAALPADDWRKEKNRHYQEPLLTRNLNLVDMLKAIGARHGHGPGAVAIAWVLRHPAVTAAIVGARRPGQLKELLGAADWRLTPAEIGEIDVFLKANPT</sequence>
<dbReference type="Pfam" id="PF00248">
    <property type="entry name" value="Aldo_ket_red"/>
    <property type="match status" value="1"/>
</dbReference>
<evidence type="ECO:0000256" key="1">
    <source>
        <dbReference type="ARBA" id="ARBA00023002"/>
    </source>
</evidence>
<dbReference type="PRINTS" id="PR00069">
    <property type="entry name" value="ALDKETRDTASE"/>
</dbReference>
<keyword evidence="1" id="KW-0560">Oxidoreductase</keyword>
<accession>A0ABU5EYA6</accession>
<feature type="domain" description="NADP-dependent oxidoreductase" evidence="2">
    <location>
        <begin position="16"/>
        <end position="313"/>
    </location>
</feature>
<dbReference type="PANTHER" id="PTHR43364:SF4">
    <property type="entry name" value="NAD(P)-LINKED OXIDOREDUCTASE SUPERFAMILY PROTEIN"/>
    <property type="match status" value="1"/>
</dbReference>
<evidence type="ECO:0000313" key="4">
    <source>
        <dbReference type="Proteomes" id="UP001272242"/>
    </source>
</evidence>
<keyword evidence="4" id="KW-1185">Reference proteome</keyword>
<dbReference type="InterPro" id="IPR020471">
    <property type="entry name" value="AKR"/>
</dbReference>
<dbReference type="InterPro" id="IPR023210">
    <property type="entry name" value="NADP_OxRdtase_dom"/>
</dbReference>
<evidence type="ECO:0000259" key="2">
    <source>
        <dbReference type="Pfam" id="PF00248"/>
    </source>
</evidence>